<dbReference type="PANTHER" id="PTHR32024">
    <property type="entry name" value="TRK SYSTEM POTASSIUM UPTAKE PROTEIN TRKG-RELATED"/>
    <property type="match status" value="1"/>
</dbReference>
<keyword evidence="5" id="KW-0997">Cell inner membrane</keyword>
<accession>A0A1H6SHA8</accession>
<keyword evidence="10" id="KW-0406">Ion transport</keyword>
<feature type="transmembrane region" description="Helical" evidence="13">
    <location>
        <begin position="183"/>
        <end position="207"/>
    </location>
</feature>
<keyword evidence="6" id="KW-0633">Potassium transport</keyword>
<feature type="transmembrane region" description="Helical" evidence="13">
    <location>
        <begin position="37"/>
        <end position="55"/>
    </location>
</feature>
<organism evidence="14 15">
    <name type="scientific">Alkalibacterium gilvum</name>
    <dbReference type="NCBI Taxonomy" id="1130080"/>
    <lineage>
        <taxon>Bacteria</taxon>
        <taxon>Bacillati</taxon>
        <taxon>Bacillota</taxon>
        <taxon>Bacilli</taxon>
        <taxon>Lactobacillales</taxon>
        <taxon>Carnobacteriaceae</taxon>
        <taxon>Alkalibacterium</taxon>
    </lineage>
</organism>
<evidence type="ECO:0000313" key="14">
    <source>
        <dbReference type="EMBL" id="SEI64237.1"/>
    </source>
</evidence>
<reference evidence="15" key="1">
    <citation type="submission" date="2016-10" db="EMBL/GenBank/DDBJ databases">
        <authorList>
            <person name="Varghese N."/>
            <person name="Submissions S."/>
        </authorList>
    </citation>
    <scope>NUCLEOTIDE SEQUENCE [LARGE SCALE GENOMIC DNA]</scope>
    <source>
        <strain evidence="15">DSM 25751</strain>
    </source>
</reference>
<feature type="transmembrane region" description="Helical" evidence="13">
    <location>
        <begin position="12"/>
        <end position="31"/>
    </location>
</feature>
<keyword evidence="9 13" id="KW-1133">Transmembrane helix</keyword>
<dbReference type="GO" id="GO:0005886">
    <property type="term" value="C:plasma membrane"/>
    <property type="evidence" value="ECO:0007669"/>
    <property type="project" value="UniProtKB-SubCell"/>
</dbReference>
<dbReference type="STRING" id="1130080.SAMN04488113_10725"/>
<dbReference type="Pfam" id="PF02386">
    <property type="entry name" value="TrkH"/>
    <property type="match status" value="1"/>
</dbReference>
<evidence type="ECO:0000256" key="9">
    <source>
        <dbReference type="ARBA" id="ARBA00022989"/>
    </source>
</evidence>
<evidence type="ECO:0000256" key="13">
    <source>
        <dbReference type="SAM" id="Phobius"/>
    </source>
</evidence>
<dbReference type="OrthoDB" id="9810952at2"/>
<feature type="transmembrane region" description="Helical" evidence="13">
    <location>
        <begin position="272"/>
        <end position="292"/>
    </location>
</feature>
<keyword evidence="12" id="KW-0479">Metal-binding</keyword>
<dbReference type="PIRSF" id="PIRSF006247">
    <property type="entry name" value="TrkH"/>
    <property type="match status" value="1"/>
</dbReference>
<evidence type="ECO:0000313" key="15">
    <source>
        <dbReference type="Proteomes" id="UP000198564"/>
    </source>
</evidence>
<feature type="transmembrane region" description="Helical" evidence="13">
    <location>
        <begin position="457"/>
        <end position="477"/>
    </location>
</feature>
<keyword evidence="11 13" id="KW-0472">Membrane</keyword>
<comment type="similarity">
    <text evidence="2">Belongs to the TrkH potassium transport family.</text>
</comment>
<evidence type="ECO:0000256" key="6">
    <source>
        <dbReference type="ARBA" id="ARBA00022538"/>
    </source>
</evidence>
<feature type="binding site" evidence="12">
    <location>
        <position position="317"/>
    </location>
    <ligand>
        <name>K(+)</name>
        <dbReference type="ChEBI" id="CHEBI:29103"/>
    </ligand>
</feature>
<feature type="binding site" evidence="12">
    <location>
        <position position="220"/>
    </location>
    <ligand>
        <name>K(+)</name>
        <dbReference type="ChEBI" id="CHEBI:29103"/>
    </ligand>
</feature>
<evidence type="ECO:0000256" key="2">
    <source>
        <dbReference type="ARBA" id="ARBA00009137"/>
    </source>
</evidence>
<dbReference type="Proteomes" id="UP000198564">
    <property type="component" value="Unassembled WGS sequence"/>
</dbReference>
<feature type="transmembrane region" description="Helical" evidence="13">
    <location>
        <begin position="128"/>
        <end position="150"/>
    </location>
</feature>
<proteinExistence type="inferred from homology"/>
<dbReference type="InterPro" id="IPR003445">
    <property type="entry name" value="Cat_transpt"/>
</dbReference>
<evidence type="ECO:0000256" key="10">
    <source>
        <dbReference type="ARBA" id="ARBA00023065"/>
    </source>
</evidence>
<sequence>MNKKMVAYTLGRLLQIEAILLIVPLVVSLLYREPMRYSASFLVIAVLTGSIGYMFTKKIPRVKTFYAKEGFVIVSLSWLLLSFFGSLPFVLNGDIPSLIDAFFETASGFTTTGASILTDVETLAHSSLFWRSFTHLIGGMGVLVFALAVLPQMESETVHIMKAEVPGPTFGKIVSRISHSARILYYMYLIFTAVVIVLLIIAGMPIFDSFIHAFGAAGTGGFGMKNGSIAPYNNAMIELILGIGMLVFGTNFNLYFLIFTRHFKDAFKSEELRWYLGFITGAIILITTQLTLSSETYHNGLEALRHSFFSVISIMTTTGFSTDNFNNWPLFSQMILIFLMFVGGMAGSTGGGMKVSRIVILIKTAFSELKRNAYPNRIVSLHFENKPVEGHMIKAIANYLIVYVGIFVLLLLLISFQLDDFTSAFSAVAATFNNIGPGLGLVGPDSSYAFFNSFNKLILSLAMIMGRLEIFPILILFSPSIWRKRA</sequence>
<feature type="transmembrane region" description="Helical" evidence="13">
    <location>
        <begin position="396"/>
        <end position="416"/>
    </location>
</feature>
<dbReference type="AlphaFoldDB" id="A0A1H6SHA8"/>
<gene>
    <name evidence="14" type="ORF">SAMN04488113_10725</name>
</gene>
<dbReference type="GO" id="GO:0046872">
    <property type="term" value="F:metal ion binding"/>
    <property type="evidence" value="ECO:0007669"/>
    <property type="project" value="UniProtKB-KW"/>
</dbReference>
<evidence type="ECO:0000256" key="8">
    <source>
        <dbReference type="ARBA" id="ARBA00022958"/>
    </source>
</evidence>
<protein>
    <submittedName>
        <fullName evidence="14">Trk system potassium uptake protein TrkH</fullName>
    </submittedName>
</protein>
<keyword evidence="7 13" id="KW-0812">Transmembrane</keyword>
<evidence type="ECO:0000256" key="11">
    <source>
        <dbReference type="ARBA" id="ARBA00023136"/>
    </source>
</evidence>
<evidence type="ECO:0000256" key="12">
    <source>
        <dbReference type="PIRSR" id="PIRSR006247-1"/>
    </source>
</evidence>
<dbReference type="RefSeq" id="WP_091633521.1">
    <property type="nucleotide sequence ID" value="NZ_FNYW01000007.1"/>
</dbReference>
<dbReference type="PANTHER" id="PTHR32024:SF2">
    <property type="entry name" value="TRK SYSTEM POTASSIUM UPTAKE PROTEIN TRKG-RELATED"/>
    <property type="match status" value="1"/>
</dbReference>
<feature type="binding site" evidence="12">
    <location>
        <position position="318"/>
    </location>
    <ligand>
        <name>K(+)</name>
        <dbReference type="ChEBI" id="CHEBI:29103"/>
    </ligand>
</feature>
<dbReference type="InterPro" id="IPR004772">
    <property type="entry name" value="TrkH"/>
</dbReference>
<feature type="transmembrane region" description="Helical" evidence="13">
    <location>
        <begin position="239"/>
        <end position="260"/>
    </location>
</feature>
<keyword evidence="4" id="KW-1003">Cell membrane</keyword>
<evidence type="ECO:0000256" key="3">
    <source>
        <dbReference type="ARBA" id="ARBA00022448"/>
    </source>
</evidence>
<evidence type="ECO:0000256" key="4">
    <source>
        <dbReference type="ARBA" id="ARBA00022475"/>
    </source>
</evidence>
<keyword evidence="8 12" id="KW-0630">Potassium</keyword>
<feature type="binding site" evidence="12">
    <location>
        <position position="112"/>
    </location>
    <ligand>
        <name>K(+)</name>
        <dbReference type="ChEBI" id="CHEBI:29103"/>
    </ligand>
</feature>
<evidence type="ECO:0000256" key="1">
    <source>
        <dbReference type="ARBA" id="ARBA00004429"/>
    </source>
</evidence>
<comment type="subcellular location">
    <subcellularLocation>
        <location evidence="1">Cell inner membrane</location>
        <topology evidence="1">Multi-pass membrane protein</topology>
    </subcellularLocation>
</comment>
<dbReference type="EMBL" id="FNYW01000007">
    <property type="protein sequence ID" value="SEI64237.1"/>
    <property type="molecule type" value="Genomic_DNA"/>
</dbReference>
<keyword evidence="3" id="KW-0813">Transport</keyword>
<keyword evidence="15" id="KW-1185">Reference proteome</keyword>
<feature type="binding site" evidence="12">
    <location>
        <position position="434"/>
    </location>
    <ligand>
        <name>K(+)</name>
        <dbReference type="ChEBI" id="CHEBI:29103"/>
    </ligand>
</feature>
<dbReference type="GO" id="GO:0015379">
    <property type="term" value="F:potassium:chloride symporter activity"/>
    <property type="evidence" value="ECO:0007669"/>
    <property type="project" value="InterPro"/>
</dbReference>
<feature type="transmembrane region" description="Helical" evidence="13">
    <location>
        <begin position="71"/>
        <end position="91"/>
    </location>
</feature>
<evidence type="ECO:0000256" key="7">
    <source>
        <dbReference type="ARBA" id="ARBA00022692"/>
    </source>
</evidence>
<feature type="binding site" evidence="12">
    <location>
        <position position="111"/>
    </location>
    <ligand>
        <name>K(+)</name>
        <dbReference type="ChEBI" id="CHEBI:29103"/>
    </ligand>
</feature>
<evidence type="ECO:0000256" key="5">
    <source>
        <dbReference type="ARBA" id="ARBA00022519"/>
    </source>
</evidence>
<feature type="transmembrane region" description="Helical" evidence="13">
    <location>
        <begin position="330"/>
        <end position="347"/>
    </location>
</feature>
<name>A0A1H6SHA8_9LACT</name>